<proteinExistence type="predicted"/>
<reference evidence="1" key="1">
    <citation type="submission" date="2018-11" db="EMBL/GenBank/DDBJ databases">
        <authorList>
            <person name="Grassa J C."/>
        </authorList>
    </citation>
    <scope>NUCLEOTIDE SEQUENCE [LARGE SCALE GENOMIC DNA]</scope>
</reference>
<dbReference type="Proteomes" id="UP000596661">
    <property type="component" value="Chromosome 9"/>
</dbReference>
<sequence length="111" mass="12349">MITIQLTNKRVKRVLVDNGSSVNILYKDTLKKMWLEEAKLRPFMVNLCGFTGDSVASFGIIELPLTMGEPPLSTTEIQEFLVVDIPSVYNVLMGRPTLIGLEAVSLIKHLS</sequence>
<dbReference type="OMA" id="PLMRMAK"/>
<dbReference type="SUPFAM" id="SSF50630">
    <property type="entry name" value="Acid proteases"/>
    <property type="match status" value="1"/>
</dbReference>
<name>A0A803QGG7_CANSA</name>
<accession>A0A803QGG7</accession>
<dbReference type="AlphaFoldDB" id="A0A803QGG7"/>
<organism evidence="1 2">
    <name type="scientific">Cannabis sativa</name>
    <name type="common">Hemp</name>
    <name type="synonym">Marijuana</name>
    <dbReference type="NCBI Taxonomy" id="3483"/>
    <lineage>
        <taxon>Eukaryota</taxon>
        <taxon>Viridiplantae</taxon>
        <taxon>Streptophyta</taxon>
        <taxon>Embryophyta</taxon>
        <taxon>Tracheophyta</taxon>
        <taxon>Spermatophyta</taxon>
        <taxon>Magnoliopsida</taxon>
        <taxon>eudicotyledons</taxon>
        <taxon>Gunneridae</taxon>
        <taxon>Pentapetalae</taxon>
        <taxon>rosids</taxon>
        <taxon>fabids</taxon>
        <taxon>Rosales</taxon>
        <taxon>Cannabaceae</taxon>
        <taxon>Cannabis</taxon>
    </lineage>
</organism>
<dbReference type="Gramene" id="evm.model.09.505">
    <property type="protein sequence ID" value="cds.evm.model.09.505"/>
    <property type="gene ID" value="evm.TU.09.505"/>
</dbReference>
<protein>
    <submittedName>
        <fullName evidence="1">Uncharacterized protein</fullName>
    </submittedName>
</protein>
<evidence type="ECO:0000313" key="2">
    <source>
        <dbReference type="Proteomes" id="UP000596661"/>
    </source>
</evidence>
<dbReference type="CDD" id="cd00303">
    <property type="entry name" value="retropepsin_like"/>
    <property type="match status" value="1"/>
</dbReference>
<dbReference type="Gene3D" id="2.40.70.10">
    <property type="entry name" value="Acid Proteases"/>
    <property type="match status" value="1"/>
</dbReference>
<keyword evidence="2" id="KW-1185">Reference proteome</keyword>
<dbReference type="EnsemblPlants" id="evm.model.09.505">
    <property type="protein sequence ID" value="cds.evm.model.09.505"/>
    <property type="gene ID" value="evm.TU.09.505"/>
</dbReference>
<dbReference type="EMBL" id="UZAU01000723">
    <property type="status" value="NOT_ANNOTATED_CDS"/>
    <property type="molecule type" value="Genomic_DNA"/>
</dbReference>
<dbReference type="InterPro" id="IPR021109">
    <property type="entry name" value="Peptidase_aspartic_dom_sf"/>
</dbReference>
<dbReference type="PANTHER" id="PTHR33240:SF15">
    <property type="entry name" value="GAG-PRO-LIKE PROTEIN"/>
    <property type="match status" value="1"/>
</dbReference>
<dbReference type="PANTHER" id="PTHR33240">
    <property type="entry name" value="OS08G0508500 PROTEIN"/>
    <property type="match status" value="1"/>
</dbReference>
<reference evidence="1" key="2">
    <citation type="submission" date="2021-03" db="UniProtKB">
        <authorList>
            <consortium name="EnsemblPlants"/>
        </authorList>
    </citation>
    <scope>IDENTIFICATION</scope>
</reference>
<evidence type="ECO:0000313" key="1">
    <source>
        <dbReference type="EnsemblPlants" id="cds.evm.model.09.505"/>
    </source>
</evidence>